<keyword evidence="4" id="KW-1185">Reference proteome</keyword>
<dbReference type="InterPro" id="IPR036938">
    <property type="entry name" value="PAP2/HPO_sf"/>
</dbReference>
<dbReference type="KEGG" id="llh:I41_40010"/>
<evidence type="ECO:0000313" key="3">
    <source>
        <dbReference type="EMBL" id="QDT74799.1"/>
    </source>
</evidence>
<feature type="transmembrane region" description="Helical" evidence="1">
    <location>
        <begin position="12"/>
        <end position="32"/>
    </location>
</feature>
<evidence type="ECO:0000259" key="2">
    <source>
        <dbReference type="SMART" id="SM00014"/>
    </source>
</evidence>
<dbReference type="Proteomes" id="UP000317909">
    <property type="component" value="Chromosome"/>
</dbReference>
<dbReference type="EMBL" id="CP036339">
    <property type="protein sequence ID" value="QDT74799.1"/>
    <property type="molecule type" value="Genomic_DNA"/>
</dbReference>
<dbReference type="Pfam" id="PF01569">
    <property type="entry name" value="PAP2"/>
    <property type="match status" value="1"/>
</dbReference>
<dbReference type="AlphaFoldDB" id="A0A517U2E9"/>
<reference evidence="3 4" key="1">
    <citation type="submission" date="2019-02" db="EMBL/GenBank/DDBJ databases">
        <title>Deep-cultivation of Planctomycetes and their phenomic and genomic characterization uncovers novel biology.</title>
        <authorList>
            <person name="Wiegand S."/>
            <person name="Jogler M."/>
            <person name="Boedeker C."/>
            <person name="Pinto D."/>
            <person name="Vollmers J."/>
            <person name="Rivas-Marin E."/>
            <person name="Kohn T."/>
            <person name="Peeters S.H."/>
            <person name="Heuer A."/>
            <person name="Rast P."/>
            <person name="Oberbeckmann S."/>
            <person name="Bunk B."/>
            <person name="Jeske O."/>
            <person name="Meyerdierks A."/>
            <person name="Storesund J.E."/>
            <person name="Kallscheuer N."/>
            <person name="Luecker S."/>
            <person name="Lage O.M."/>
            <person name="Pohl T."/>
            <person name="Merkel B.J."/>
            <person name="Hornburger P."/>
            <person name="Mueller R.-W."/>
            <person name="Bruemmer F."/>
            <person name="Labrenz M."/>
            <person name="Spormann A.M."/>
            <person name="Op den Camp H."/>
            <person name="Overmann J."/>
            <person name="Amann R."/>
            <person name="Jetten M.S.M."/>
            <person name="Mascher T."/>
            <person name="Medema M.H."/>
            <person name="Devos D.P."/>
            <person name="Kaster A.-K."/>
            <person name="Ovreas L."/>
            <person name="Rohde M."/>
            <person name="Galperin M.Y."/>
            <person name="Jogler C."/>
        </authorList>
    </citation>
    <scope>NUCLEOTIDE SEQUENCE [LARGE SCALE GENOMIC DNA]</scope>
    <source>
        <strain evidence="3 4">I41</strain>
    </source>
</reference>
<dbReference type="SMART" id="SM00014">
    <property type="entry name" value="acidPPc"/>
    <property type="match status" value="1"/>
</dbReference>
<proteinExistence type="predicted"/>
<feature type="transmembrane region" description="Helical" evidence="1">
    <location>
        <begin position="168"/>
        <end position="186"/>
    </location>
</feature>
<name>A0A517U2E9_9BACT</name>
<dbReference type="Gene3D" id="1.20.144.10">
    <property type="entry name" value="Phosphatidic acid phosphatase type 2/haloperoxidase"/>
    <property type="match status" value="1"/>
</dbReference>
<organism evidence="3 4">
    <name type="scientific">Lacipirellula limnantheis</name>
    <dbReference type="NCBI Taxonomy" id="2528024"/>
    <lineage>
        <taxon>Bacteria</taxon>
        <taxon>Pseudomonadati</taxon>
        <taxon>Planctomycetota</taxon>
        <taxon>Planctomycetia</taxon>
        <taxon>Pirellulales</taxon>
        <taxon>Lacipirellulaceae</taxon>
        <taxon>Lacipirellula</taxon>
    </lineage>
</organism>
<keyword evidence="1" id="KW-0472">Membrane</keyword>
<dbReference type="InterPro" id="IPR000326">
    <property type="entry name" value="PAP2/HPO"/>
</dbReference>
<feature type="domain" description="Phosphatidic acid phosphatase type 2/haloperoxidase" evidence="2">
    <location>
        <begin position="87"/>
        <end position="207"/>
    </location>
</feature>
<keyword evidence="1" id="KW-0812">Transmembrane</keyword>
<dbReference type="RefSeq" id="WP_145434527.1">
    <property type="nucleotide sequence ID" value="NZ_CP036339.1"/>
</dbReference>
<sequence length="227" mass="24722">MNAPNLYRTLLARTAVALAICVTLVVVCYFFVDKPMAFFVYRHGIAQTPTMKWFTEPPPLVQGWSPLLVAIVLAAWAWQTPRHWQRTLVVACISLIVADQCRQSLGDVCGRYWPETWHDNNPSLIGTGAYGFHPFETGDDIGSFPSGHASRIAGFAGVFWIAYPRRRWLCLFVAVPMAVSLIAMNYHFVGDVIAGSFLGAIVAAYAATLAGLGNRQAAFLAPGSAGG</sequence>
<dbReference type="SUPFAM" id="SSF48317">
    <property type="entry name" value="Acid phosphatase/Vanadium-dependent haloperoxidase"/>
    <property type="match status" value="1"/>
</dbReference>
<evidence type="ECO:0000256" key="1">
    <source>
        <dbReference type="SAM" id="Phobius"/>
    </source>
</evidence>
<gene>
    <name evidence="3" type="ORF">I41_40010</name>
</gene>
<feature type="transmembrane region" description="Helical" evidence="1">
    <location>
        <begin position="192"/>
        <end position="212"/>
    </location>
</feature>
<keyword evidence="1" id="KW-1133">Transmembrane helix</keyword>
<accession>A0A517U2E9</accession>
<dbReference type="OrthoDB" id="268168at2"/>
<evidence type="ECO:0000313" key="4">
    <source>
        <dbReference type="Proteomes" id="UP000317909"/>
    </source>
</evidence>
<protein>
    <submittedName>
        <fullName evidence="3">PAP2 superfamily protein</fullName>
    </submittedName>
</protein>